<dbReference type="EMBL" id="JAIVGD010000001">
    <property type="protein sequence ID" value="KAH0784030.1"/>
    <property type="molecule type" value="Genomic_DNA"/>
</dbReference>
<evidence type="ECO:0008006" key="4">
    <source>
        <dbReference type="Google" id="ProtNLM"/>
    </source>
</evidence>
<name>A0ABQ7WTG6_SOLTU</name>
<dbReference type="Proteomes" id="UP000826656">
    <property type="component" value="Unassembled WGS sequence"/>
</dbReference>
<accession>A0ABQ7WTG6</accession>
<feature type="region of interest" description="Disordered" evidence="1">
    <location>
        <begin position="191"/>
        <end position="211"/>
    </location>
</feature>
<dbReference type="PANTHER" id="PTHR47481:SF21">
    <property type="entry name" value="BASIC-LEUCINE ZIPPER TRANSCRIPTION FACTOR Q-RELATED"/>
    <property type="match status" value="1"/>
</dbReference>
<gene>
    <name evidence="2" type="ORF">KY290_003628</name>
</gene>
<dbReference type="Pfam" id="PF14223">
    <property type="entry name" value="Retrotran_gag_2"/>
    <property type="match status" value="1"/>
</dbReference>
<evidence type="ECO:0000256" key="1">
    <source>
        <dbReference type="SAM" id="MobiDB-lite"/>
    </source>
</evidence>
<comment type="caution">
    <text evidence="2">The sequence shown here is derived from an EMBL/GenBank/DDBJ whole genome shotgun (WGS) entry which is preliminary data.</text>
</comment>
<protein>
    <recommendedName>
        <fullName evidence="4">Integrase core domain containing protein</fullName>
    </recommendedName>
</protein>
<dbReference type="PANTHER" id="PTHR47481">
    <property type="match status" value="1"/>
</dbReference>
<sequence>MLMYGYNLFGYLDGTTPALNSMITLSMNTSPNPTFLTWFRRDKLIQNALMASVKPIIASTVVATDLAKSAWDALHTTYANRSQTRFFSLCDQLVRVTKESRSITDYLHTIRCLSDELTIVGALVSNPELIVKILSGLGPEFREIFVVIRARDTTISYEELFEKLLDYERFLRHENAKKLSSLITVAVATPTKSNTNNHNSLKQTNNSQQWR</sequence>
<proteinExistence type="predicted"/>
<organism evidence="2 3">
    <name type="scientific">Solanum tuberosum</name>
    <name type="common">Potato</name>
    <dbReference type="NCBI Taxonomy" id="4113"/>
    <lineage>
        <taxon>Eukaryota</taxon>
        <taxon>Viridiplantae</taxon>
        <taxon>Streptophyta</taxon>
        <taxon>Embryophyta</taxon>
        <taxon>Tracheophyta</taxon>
        <taxon>Spermatophyta</taxon>
        <taxon>Magnoliopsida</taxon>
        <taxon>eudicotyledons</taxon>
        <taxon>Gunneridae</taxon>
        <taxon>Pentapetalae</taxon>
        <taxon>asterids</taxon>
        <taxon>lamiids</taxon>
        <taxon>Solanales</taxon>
        <taxon>Solanaceae</taxon>
        <taxon>Solanoideae</taxon>
        <taxon>Solaneae</taxon>
        <taxon>Solanum</taxon>
    </lineage>
</organism>
<evidence type="ECO:0000313" key="3">
    <source>
        <dbReference type="Proteomes" id="UP000826656"/>
    </source>
</evidence>
<evidence type="ECO:0000313" key="2">
    <source>
        <dbReference type="EMBL" id="KAH0784030.1"/>
    </source>
</evidence>
<reference evidence="2 3" key="1">
    <citation type="journal article" date="2021" name="bioRxiv">
        <title>Chromosome-scale and haplotype-resolved genome assembly of a tetraploid potato cultivar.</title>
        <authorList>
            <person name="Sun H."/>
            <person name="Jiao W.-B."/>
            <person name="Krause K."/>
            <person name="Campoy J.A."/>
            <person name="Goel M."/>
            <person name="Folz-Donahue K."/>
            <person name="Kukat C."/>
            <person name="Huettel B."/>
            <person name="Schneeberger K."/>
        </authorList>
    </citation>
    <scope>NUCLEOTIDE SEQUENCE [LARGE SCALE GENOMIC DNA]</scope>
    <source>
        <strain evidence="2">SolTubOtavaFocal</strain>
        <tissue evidence="2">Leaves</tissue>
    </source>
</reference>
<keyword evidence="3" id="KW-1185">Reference proteome</keyword>